<dbReference type="GO" id="GO:0042918">
    <property type="term" value="P:alkanesulfonate transmembrane transport"/>
    <property type="evidence" value="ECO:0007669"/>
    <property type="project" value="TreeGrafter"/>
</dbReference>
<evidence type="ECO:0000313" key="6">
    <source>
        <dbReference type="EMBL" id="PWA07711.1"/>
    </source>
</evidence>
<proteinExistence type="inferred from homology"/>
<name>A0A2U1JRD0_9BACI</name>
<reference evidence="6 7" key="1">
    <citation type="submission" date="2018-04" db="EMBL/GenBank/DDBJ databases">
        <title>Camelliibacillus theae gen. nov., sp. nov., isolated from Pu'er tea.</title>
        <authorList>
            <person name="Niu L."/>
        </authorList>
    </citation>
    <scope>NUCLEOTIDE SEQUENCE [LARGE SCALE GENOMIC DNA]</scope>
    <source>
        <strain evidence="6 7">T8</strain>
    </source>
</reference>
<dbReference type="OrthoDB" id="9776669at2"/>
<evidence type="ECO:0000256" key="1">
    <source>
        <dbReference type="ARBA" id="ARBA00004418"/>
    </source>
</evidence>
<evidence type="ECO:0000256" key="3">
    <source>
        <dbReference type="ARBA" id="ARBA00022729"/>
    </source>
</evidence>
<feature type="signal peptide" evidence="5">
    <location>
        <begin position="1"/>
        <end position="22"/>
    </location>
</feature>
<feature type="region of interest" description="Disordered" evidence="4">
    <location>
        <begin position="26"/>
        <end position="57"/>
    </location>
</feature>
<evidence type="ECO:0000256" key="2">
    <source>
        <dbReference type="ARBA" id="ARBA00010742"/>
    </source>
</evidence>
<dbReference type="PROSITE" id="PS51257">
    <property type="entry name" value="PROKAR_LIPOPROTEIN"/>
    <property type="match status" value="1"/>
</dbReference>
<comment type="caution">
    <text evidence="6">The sequence shown here is derived from an EMBL/GenBank/DDBJ whole genome shotgun (WGS) entry which is preliminary data.</text>
</comment>
<keyword evidence="3 5" id="KW-0732">Signal</keyword>
<keyword evidence="7" id="KW-1185">Reference proteome</keyword>
<organism evidence="6 7">
    <name type="scientific">Pueribacillus theae</name>
    <dbReference type="NCBI Taxonomy" id="2171751"/>
    <lineage>
        <taxon>Bacteria</taxon>
        <taxon>Bacillati</taxon>
        <taxon>Bacillota</taxon>
        <taxon>Bacilli</taxon>
        <taxon>Bacillales</taxon>
        <taxon>Bacillaceae</taxon>
        <taxon>Pueribacillus</taxon>
    </lineage>
</organism>
<dbReference type="Pfam" id="PF16868">
    <property type="entry name" value="NMT1_3"/>
    <property type="match status" value="1"/>
</dbReference>
<dbReference type="RefSeq" id="WP_116555981.1">
    <property type="nucleotide sequence ID" value="NZ_QCZG01000048.1"/>
</dbReference>
<dbReference type="GO" id="GO:0042597">
    <property type="term" value="C:periplasmic space"/>
    <property type="evidence" value="ECO:0007669"/>
    <property type="project" value="UniProtKB-SubCell"/>
</dbReference>
<dbReference type="PANTHER" id="PTHR30024">
    <property type="entry name" value="ALIPHATIC SULFONATES-BINDING PROTEIN-RELATED"/>
    <property type="match status" value="1"/>
</dbReference>
<dbReference type="EMBL" id="QCZG01000048">
    <property type="protein sequence ID" value="PWA07711.1"/>
    <property type="molecule type" value="Genomic_DNA"/>
</dbReference>
<evidence type="ECO:0000313" key="7">
    <source>
        <dbReference type="Proteomes" id="UP000245998"/>
    </source>
</evidence>
<gene>
    <name evidence="6" type="ORF">DCC39_16375</name>
</gene>
<comment type="similarity">
    <text evidence="2">Belongs to the bacterial solute-binding protein SsuA/TauA family.</text>
</comment>
<dbReference type="Gene3D" id="3.40.190.10">
    <property type="entry name" value="Periplasmic binding protein-like II"/>
    <property type="match status" value="2"/>
</dbReference>
<sequence length="409" mass="45204">MKKKLWLLLIMSSLFALLVACSGSGETTGQTEDEAEAGESQNNEGQNESSEATSEVNLPDKLVMTTYDVGSSGYTQLTAISDAVAKKYGTQIRMIPSASGIGRLQPLKDGTAHLGGRVGDEAYFAFEGIEEFAVPQWGPQDIQYIYPILNHYGALVMEDSEYKTLADLKGKKIPHIIGNPSVNIKNEALLASVGLSLDDVEVVEVSSYAEQPTMMAQGQIDVSFIVPSAATVSEADELHGVRWLDLAHLKNDEDLQKLKDIYPFATAEDWDLGGALTPGEPVTFLGYTTYAPAVYGDADPDMVYSWLKAMDETYDVFKDASADMIVWHYEKAVPEPLGVPIHEGGVRFFKEKGMWNEEFDKKNDELHERREKLKEAWGTVTEEASEKGLSEAEFTEYWLERKAELVDGK</sequence>
<evidence type="ECO:0000256" key="4">
    <source>
        <dbReference type="SAM" id="MobiDB-lite"/>
    </source>
</evidence>
<feature type="compositionally biased region" description="Polar residues" evidence="4">
    <location>
        <begin position="39"/>
        <end position="56"/>
    </location>
</feature>
<accession>A0A2U1JRD0</accession>
<dbReference type="AlphaFoldDB" id="A0A2U1JRD0"/>
<feature type="chain" id="PRO_5039443570" description="C4-dicarboxylate ABC transporter substrate-binding protein" evidence="5">
    <location>
        <begin position="23"/>
        <end position="409"/>
    </location>
</feature>
<comment type="subcellular location">
    <subcellularLocation>
        <location evidence="1">Periplasm</location>
    </subcellularLocation>
</comment>
<dbReference type="InterPro" id="IPR011852">
    <property type="entry name" value="TRAP_TAXI"/>
</dbReference>
<dbReference type="SUPFAM" id="SSF53850">
    <property type="entry name" value="Periplasmic binding protein-like II"/>
    <property type="match status" value="1"/>
</dbReference>
<evidence type="ECO:0000256" key="5">
    <source>
        <dbReference type="SAM" id="SignalP"/>
    </source>
</evidence>
<dbReference type="PANTHER" id="PTHR30024:SF47">
    <property type="entry name" value="TAURINE-BINDING PERIPLASMIC PROTEIN"/>
    <property type="match status" value="1"/>
</dbReference>
<evidence type="ECO:0008006" key="8">
    <source>
        <dbReference type="Google" id="ProtNLM"/>
    </source>
</evidence>
<dbReference type="Proteomes" id="UP000245998">
    <property type="component" value="Unassembled WGS sequence"/>
</dbReference>
<dbReference type="NCBIfam" id="TIGR02122">
    <property type="entry name" value="TRAP_TAXI"/>
    <property type="match status" value="1"/>
</dbReference>
<protein>
    <recommendedName>
        <fullName evidence="8">C4-dicarboxylate ABC transporter substrate-binding protein</fullName>
    </recommendedName>
</protein>